<evidence type="ECO:0000256" key="2">
    <source>
        <dbReference type="SAM" id="SignalP"/>
    </source>
</evidence>
<reference evidence="4" key="1">
    <citation type="submission" date="2025-08" db="UniProtKB">
        <authorList>
            <consortium name="RefSeq"/>
        </authorList>
    </citation>
    <scope>IDENTIFICATION</scope>
    <source>
        <tissue evidence="4">Gonads</tissue>
    </source>
</reference>
<feature type="region of interest" description="Disordered" evidence="1">
    <location>
        <begin position="76"/>
        <end position="107"/>
    </location>
</feature>
<proteinExistence type="predicted"/>
<accession>A0A2R2MNF2</accession>
<evidence type="ECO:0000256" key="1">
    <source>
        <dbReference type="SAM" id="MobiDB-lite"/>
    </source>
</evidence>
<dbReference type="InterPro" id="IPR029034">
    <property type="entry name" value="Cystine-knot_cytokine"/>
</dbReference>
<dbReference type="AlphaFoldDB" id="A0A2R2MNF2"/>
<keyword evidence="2" id="KW-0732">Signal</keyword>
<gene>
    <name evidence="4" type="primary">LOC106163271</name>
</gene>
<dbReference type="Proteomes" id="UP000085678">
    <property type="component" value="Unplaced"/>
</dbReference>
<evidence type="ECO:0000313" key="3">
    <source>
        <dbReference type="Proteomes" id="UP000085678"/>
    </source>
</evidence>
<feature type="signal peptide" evidence="2">
    <location>
        <begin position="1"/>
        <end position="20"/>
    </location>
</feature>
<dbReference type="InParanoid" id="A0A2R2MNF2"/>
<feature type="chain" id="PRO_5015164792" evidence="2">
    <location>
        <begin position="21"/>
        <end position="293"/>
    </location>
</feature>
<keyword evidence="3" id="KW-1185">Reference proteome</keyword>
<name>A0A2R2MNF2_LINAN</name>
<dbReference type="Gene3D" id="2.10.90.10">
    <property type="entry name" value="Cystine-knot cytokines"/>
    <property type="match status" value="1"/>
</dbReference>
<evidence type="ECO:0000313" key="4">
    <source>
        <dbReference type="RefSeq" id="XP_023931740.1"/>
    </source>
</evidence>
<sequence length="293" mass="32933">MCPMKLYSFLLISVFGSTEGRKLSINEVNLDCQLLHVKKGRGISDGRTGVCSNAVYSPTGTLHPQQQGRIRAAGLSESGAPKLSGPPRGDQSPVLPRQTAGRRKKRSIGAAAPLPFQYGVGFSEKTLHALIKPKFINDLFAVVRRQTECEEWEYWMQPYWVYYEDPSTKQGDWLPVYQDTANDREQWVKFAICYPFEQYCRHQAGICSFCAAEWGYRPILVIQGNSAATYTLVWKWIRFPVGCCCSLNTQSWSCPDPWYPVPSDSHPVVPGEGPAFQFQNFVNTFLGNGNGKK</sequence>
<organism evidence="3 4">
    <name type="scientific">Lingula anatina</name>
    <name type="common">Brachiopod</name>
    <name type="synonym">Lingula unguis</name>
    <dbReference type="NCBI Taxonomy" id="7574"/>
    <lineage>
        <taxon>Eukaryota</taxon>
        <taxon>Metazoa</taxon>
        <taxon>Spiralia</taxon>
        <taxon>Lophotrochozoa</taxon>
        <taxon>Brachiopoda</taxon>
        <taxon>Linguliformea</taxon>
        <taxon>Lingulata</taxon>
        <taxon>Lingulida</taxon>
        <taxon>Linguloidea</taxon>
        <taxon>Lingulidae</taxon>
        <taxon>Lingula</taxon>
    </lineage>
</organism>
<dbReference type="GeneID" id="106163271"/>
<protein>
    <submittedName>
        <fullName evidence="4">Uncharacterized protein LOC106163271</fullName>
    </submittedName>
</protein>
<dbReference type="KEGG" id="lak:106163271"/>
<dbReference type="RefSeq" id="XP_023931740.1">
    <property type="nucleotide sequence ID" value="XM_024075972.1"/>
</dbReference>